<dbReference type="Pfam" id="PF11739">
    <property type="entry name" value="YdbH-like"/>
    <property type="match status" value="1"/>
</dbReference>
<keyword evidence="1" id="KW-1133">Transmembrane helix</keyword>
<proteinExistence type="predicted"/>
<evidence type="ECO:0000256" key="1">
    <source>
        <dbReference type="SAM" id="Phobius"/>
    </source>
</evidence>
<dbReference type="InterPro" id="IPR021730">
    <property type="entry name" value="YdbH"/>
</dbReference>
<keyword evidence="1" id="KW-0812">Transmembrane</keyword>
<accession>A0A085GC60</accession>
<dbReference type="GeneID" id="78380067"/>
<organism evidence="2 3">
    <name type="scientific">Ewingella americana (strain ATCC 33852 / DSM 4580 / CCUG 14506 / JCM 5911 / LMG 7869 / NCTC 12157 / CDC 1468-78)</name>
    <dbReference type="NCBI Taxonomy" id="910964"/>
    <lineage>
        <taxon>Bacteria</taxon>
        <taxon>Pseudomonadati</taxon>
        <taxon>Pseudomonadota</taxon>
        <taxon>Gammaproteobacteria</taxon>
        <taxon>Enterobacterales</taxon>
        <taxon>Yersiniaceae</taxon>
        <taxon>Ewingella</taxon>
    </lineage>
</organism>
<comment type="caution">
    <text evidence="2">The sequence shown here is derived from an EMBL/GenBank/DDBJ whole genome shotgun (WGS) entry which is preliminary data.</text>
</comment>
<reference evidence="2 3" key="1">
    <citation type="submission" date="2014-05" db="EMBL/GenBank/DDBJ databases">
        <title>ATOL: Assembling a taxonomically balanced genome-scale reconstruction of the evolutionary history of the Enterobacteriaceae.</title>
        <authorList>
            <person name="Plunkett G.III."/>
            <person name="Neeno-Eckwall E.C."/>
            <person name="Glasner J.D."/>
            <person name="Perna N.T."/>
        </authorList>
    </citation>
    <scope>NUCLEOTIDE SEQUENCE [LARGE SCALE GENOMIC DNA]</scope>
    <source>
        <strain evidence="2 3">ATCC 33852</strain>
    </source>
</reference>
<keyword evidence="1" id="KW-0472">Membrane</keyword>
<dbReference type="NCBIfam" id="NF007971">
    <property type="entry name" value="PRK10695.1"/>
    <property type="match status" value="1"/>
</dbReference>
<sequence length="899" mass="99331">MRKGLRYFALVCLGTVLTLLFLAVVLWKTVPRWLPQVAQHWLPAGTSLRLSASPSWSNGTLSLPGMRYMAGDCELAQATNARLSHASGRWALEADSLNVDTLCLSNLPKSADSQPLSLADIQQSLPAGNVIIHRLVVTPWQRYAGELRLDNQGATQHLTLQGEDLNLDATLDNQQLAINSLRLTPPGSQQPVSLSGKLTLPATLNQLPQTGELRAEMQTAQVPNPLDISLQWQQTSGVLTVAEKGSQQPLATLPWTLHGKNLQIAQGQWHWPYAAQPLSGGVNLTLSDWADTFDQTQLAARLNVLTQGHNGKANVVLTMGPGKVGLLDSDLAFQLTGQANLMSTSLSASLPGTLSGSMLNPTLALRSGALLRAWGKPAPELMLQDARWPLAGVKVSAEGVSGPLQAIVKARDTYWGTFDLHLDGKAENFWPDQGLWNFKYWGNGKLPPLAGRWDMSGKGNWNNNLITLTSLSTGFNKLHYGLINVDAPRLTLDKPLTWRRPVPDRFKNQLPDLPPQFIGDIKLVAKKIALDNGGYLPPSELMLHLNGSDPQSFTMKGTLDADPIGPIKLNGRWDGERLRGEAWWPKQQLAVFQSLLTPELNIRLRDGSFYAQAAFSMARGQGFIGGGHWVVKDGGMWLPDGDVSGMDFSLSYRLKNQIWTLGVKQPVMLRVREVNNLVKLENITADLQGTYPWSESTPLTLSNLGVDTLRGHISMSALRMPQHDAAVLKLQKINLSELFTALKPKQLAMSGNINGELPLYVNDPHWIVRDGWIQNDGWLTLRLDQQFADAMAAGNLANRLVIEWIRYMEIREMIAKVNLDNLGELTMKSHVTGANTSGKQDREVNLNYTHQENIYQLWRSLRFGDNLQEWLQQEISLPANSLSHQPDAPSKDKNLRTLP</sequence>
<evidence type="ECO:0000313" key="2">
    <source>
        <dbReference type="EMBL" id="KFC81305.1"/>
    </source>
</evidence>
<dbReference type="Proteomes" id="UP000028640">
    <property type="component" value="Unassembled WGS sequence"/>
</dbReference>
<dbReference type="AlphaFoldDB" id="A0A085GC60"/>
<feature type="transmembrane region" description="Helical" evidence="1">
    <location>
        <begin position="7"/>
        <end position="27"/>
    </location>
</feature>
<evidence type="ECO:0000313" key="3">
    <source>
        <dbReference type="Proteomes" id="UP000028640"/>
    </source>
</evidence>
<dbReference type="STRING" id="910964.GEAM_1719"/>
<dbReference type="eggNOG" id="COG2911">
    <property type="taxonomic scope" value="Bacteria"/>
</dbReference>
<keyword evidence="3" id="KW-1185">Reference proteome</keyword>
<dbReference type="OrthoDB" id="5596796at2"/>
<dbReference type="RefSeq" id="WP_034790572.1">
    <property type="nucleotide sequence ID" value="NZ_JMPJ01000048.1"/>
</dbReference>
<protein>
    <submittedName>
        <fullName evidence="2">Uncharacterized protein</fullName>
    </submittedName>
</protein>
<name>A0A085GC60_EWIA3</name>
<gene>
    <name evidence="2" type="ORF">GEAM_1719</name>
</gene>
<dbReference type="EMBL" id="JMPJ01000048">
    <property type="protein sequence ID" value="KFC81305.1"/>
    <property type="molecule type" value="Genomic_DNA"/>
</dbReference>